<proteinExistence type="predicted"/>
<name>A0A2C9DAU9_9HYPH</name>
<sequence>MRMSRSRQFLAFVALFAALGLFCGPSLAQEGGDLPTSTRTGSKTGLKVPRFVSLKSDAVNVRVGPSRQHAIAWRYVRAGMPVEITQEFDNWRRIRDFEGAEGWVFHSLLSGVRTALVSPWDTDKKPVPLYRDARADAQVVTRLEPGVLGRVDSCDGSWCHLEGDNFDGWIDQNLLWGVYPDETFQ</sequence>
<evidence type="ECO:0000313" key="3">
    <source>
        <dbReference type="Proteomes" id="UP000223606"/>
    </source>
</evidence>
<dbReference type="InterPro" id="IPR010466">
    <property type="entry name" value="DUF1058"/>
</dbReference>
<evidence type="ECO:0000313" key="2">
    <source>
        <dbReference type="EMBL" id="SON57299.1"/>
    </source>
</evidence>
<feature type="chain" id="PRO_5012157672" evidence="1">
    <location>
        <begin position="29"/>
        <end position="185"/>
    </location>
</feature>
<reference evidence="3" key="1">
    <citation type="submission" date="2017-09" db="EMBL/GenBank/DDBJ databases">
        <title>Genome sequence of Nannocystis excedens DSM 71.</title>
        <authorList>
            <person name="Blom J."/>
        </authorList>
    </citation>
    <scope>NUCLEOTIDE SEQUENCE [LARGE SCALE GENOMIC DNA]</scope>
    <source>
        <strain evidence="3">type strain: E19</strain>
    </source>
</reference>
<dbReference type="Proteomes" id="UP000223606">
    <property type="component" value="Chromosome 1"/>
</dbReference>
<feature type="signal peptide" evidence="1">
    <location>
        <begin position="1"/>
        <end position="28"/>
    </location>
</feature>
<evidence type="ECO:0000256" key="1">
    <source>
        <dbReference type="SAM" id="SignalP"/>
    </source>
</evidence>
<keyword evidence="3" id="KW-1185">Reference proteome</keyword>
<accession>A0A2C9DAU9</accession>
<dbReference type="KEGG" id="hdi:HDIA_3758"/>
<organism evidence="2 3">
    <name type="scientific">Hartmannibacter diazotrophicus</name>
    <dbReference type="NCBI Taxonomy" id="1482074"/>
    <lineage>
        <taxon>Bacteria</taxon>
        <taxon>Pseudomonadati</taxon>
        <taxon>Pseudomonadota</taxon>
        <taxon>Alphaproteobacteria</taxon>
        <taxon>Hyphomicrobiales</taxon>
        <taxon>Pleomorphomonadaceae</taxon>
        <taxon>Hartmannibacter</taxon>
    </lineage>
</organism>
<dbReference type="EMBL" id="LT960614">
    <property type="protein sequence ID" value="SON57299.1"/>
    <property type="molecule type" value="Genomic_DNA"/>
</dbReference>
<keyword evidence="1" id="KW-0732">Signal</keyword>
<dbReference type="AlphaFoldDB" id="A0A2C9DAU9"/>
<gene>
    <name evidence="2" type="ORF">HDIA_3758</name>
</gene>
<dbReference type="Gene3D" id="2.30.30.40">
    <property type="entry name" value="SH3 Domains"/>
    <property type="match status" value="1"/>
</dbReference>
<protein>
    <submittedName>
        <fullName evidence="2">SH3 domain protein</fullName>
    </submittedName>
</protein>
<dbReference type="OrthoDB" id="9810773at2"/>
<dbReference type="Pfam" id="PF06347">
    <property type="entry name" value="SH3_4"/>
    <property type="match status" value="2"/>
</dbReference>